<reference evidence="9 10" key="1">
    <citation type="submission" date="2015-11" db="EMBL/GenBank/DDBJ databases">
        <authorList>
            <person name="Lin W."/>
        </authorList>
    </citation>
    <scope>NUCLEOTIDE SEQUENCE [LARGE SCALE GENOMIC DNA]</scope>
    <source>
        <strain evidence="9 10">HCH-1</strain>
    </source>
</reference>
<dbReference type="PANTHER" id="PTHR30489:SF0">
    <property type="entry name" value="LIPOPROTEIN-RELEASING SYSTEM TRANSMEMBRANE PROTEIN LOLE"/>
    <property type="match status" value="1"/>
</dbReference>
<gene>
    <name evidence="9" type="ORF">ASN18_2737</name>
</gene>
<evidence type="ECO:0000259" key="8">
    <source>
        <dbReference type="Pfam" id="PF02687"/>
    </source>
</evidence>
<proteinExistence type="inferred from homology"/>
<organism evidence="9 10">
    <name type="scientific">Candidatus Magnetominusculus xianensis</name>
    <dbReference type="NCBI Taxonomy" id="1748249"/>
    <lineage>
        <taxon>Bacteria</taxon>
        <taxon>Pseudomonadati</taxon>
        <taxon>Nitrospirota</taxon>
        <taxon>Nitrospiria</taxon>
        <taxon>Nitrospirales</taxon>
        <taxon>Nitrospiraceae</taxon>
        <taxon>Candidatus Magnetominusculus</taxon>
    </lineage>
</organism>
<dbReference type="InterPro" id="IPR051447">
    <property type="entry name" value="Lipoprotein-release_system"/>
</dbReference>
<feature type="transmembrane region" description="Helical" evidence="7">
    <location>
        <begin position="308"/>
        <end position="328"/>
    </location>
</feature>
<keyword evidence="5 7" id="KW-1133">Transmembrane helix</keyword>
<keyword evidence="10" id="KW-1185">Reference proteome</keyword>
<evidence type="ECO:0000256" key="7">
    <source>
        <dbReference type="SAM" id="Phobius"/>
    </source>
</evidence>
<evidence type="ECO:0000256" key="4">
    <source>
        <dbReference type="ARBA" id="ARBA00022692"/>
    </source>
</evidence>
<accession>A0ABR5SC83</accession>
<feature type="transmembrane region" description="Helical" evidence="7">
    <location>
        <begin position="250"/>
        <end position="271"/>
    </location>
</feature>
<comment type="subcellular location">
    <subcellularLocation>
        <location evidence="1">Cell membrane</location>
        <topology evidence="1">Multi-pass membrane protein</topology>
    </subcellularLocation>
</comment>
<feature type="transmembrane region" description="Helical" evidence="7">
    <location>
        <begin position="355"/>
        <end position="375"/>
    </location>
</feature>
<dbReference type="PANTHER" id="PTHR30489">
    <property type="entry name" value="LIPOPROTEIN-RELEASING SYSTEM TRANSMEMBRANE PROTEIN LOLE"/>
    <property type="match status" value="1"/>
</dbReference>
<evidence type="ECO:0000256" key="3">
    <source>
        <dbReference type="ARBA" id="ARBA00022475"/>
    </source>
</evidence>
<dbReference type="Proteomes" id="UP000060487">
    <property type="component" value="Unassembled WGS sequence"/>
</dbReference>
<feature type="transmembrane region" description="Helical" evidence="7">
    <location>
        <begin position="23"/>
        <end position="46"/>
    </location>
</feature>
<evidence type="ECO:0000256" key="5">
    <source>
        <dbReference type="ARBA" id="ARBA00022989"/>
    </source>
</evidence>
<evidence type="ECO:0000313" key="9">
    <source>
        <dbReference type="EMBL" id="KWT79583.1"/>
    </source>
</evidence>
<sequence>MRGHGRIIEYALSSLSRRKLKNLSVAAIFSILIAVLSSILFLMHAYKTETLKLLDSSPEIILQNMSAGRHELIPLEYISTLSGIAGVGKIVPRYWGYYYDSLTSANYTLMAVDADDASDKNKQDVKLINGRIPQTVGECAIGSGVAAIRQIGLNDDFFMTLGTEQNVNLKIVGIFTSNSAIVTNDLVVLTKNDLVKFFNMPVDKATDITIEVNNPSEVTTVARKIRRAYPDSRPILKIELTRTYDNIFNWRGGIVLTMFFGAIAAFMIFVWDKATGINARERQEIGILKAIGWETSDVLQLKFWEGTIVSLSSFLTGLILAYAHVFYFNAQFLAPVLKGWSVLFPKFQPMPYIDLYQIFVLFFLTVVPYVAASIVPSWKAATSDPDAVMR</sequence>
<dbReference type="RefSeq" id="WP_085053358.1">
    <property type="nucleotide sequence ID" value="NZ_LNQR01000104.1"/>
</dbReference>
<evidence type="ECO:0000256" key="2">
    <source>
        <dbReference type="ARBA" id="ARBA00005236"/>
    </source>
</evidence>
<dbReference type="Pfam" id="PF02687">
    <property type="entry name" value="FtsX"/>
    <property type="match status" value="1"/>
</dbReference>
<comment type="similarity">
    <text evidence="2">Belongs to the ABC-4 integral membrane protein family. LolC/E subfamily.</text>
</comment>
<keyword evidence="4 7" id="KW-0812">Transmembrane</keyword>
<evidence type="ECO:0000256" key="6">
    <source>
        <dbReference type="ARBA" id="ARBA00023136"/>
    </source>
</evidence>
<name>A0ABR5SC83_9BACT</name>
<feature type="domain" description="ABC3 transporter permease C-terminal" evidence="8">
    <location>
        <begin position="258"/>
        <end position="385"/>
    </location>
</feature>
<dbReference type="EMBL" id="LNQR01000104">
    <property type="protein sequence ID" value="KWT79583.1"/>
    <property type="molecule type" value="Genomic_DNA"/>
</dbReference>
<evidence type="ECO:0000313" key="10">
    <source>
        <dbReference type="Proteomes" id="UP000060487"/>
    </source>
</evidence>
<comment type="caution">
    <text evidence="9">The sequence shown here is derived from an EMBL/GenBank/DDBJ whole genome shotgun (WGS) entry which is preliminary data.</text>
</comment>
<protein>
    <submittedName>
        <fullName evidence="9">ABC transporter permease</fullName>
    </submittedName>
</protein>
<dbReference type="InterPro" id="IPR003838">
    <property type="entry name" value="ABC3_permease_C"/>
</dbReference>
<keyword evidence="3" id="KW-1003">Cell membrane</keyword>
<evidence type="ECO:0000256" key="1">
    <source>
        <dbReference type="ARBA" id="ARBA00004651"/>
    </source>
</evidence>
<keyword evidence="6 7" id="KW-0472">Membrane</keyword>